<feature type="signal peptide" evidence="1">
    <location>
        <begin position="1"/>
        <end position="18"/>
    </location>
</feature>
<comment type="caution">
    <text evidence="3">The sequence shown here is derived from an EMBL/GenBank/DDBJ whole genome shotgun (WGS) entry which is preliminary data.</text>
</comment>
<name>A0ABP3UWW2_9FLAO</name>
<dbReference type="Pfam" id="PF01551">
    <property type="entry name" value="Peptidase_M23"/>
    <property type="match status" value="1"/>
</dbReference>
<dbReference type="InterPro" id="IPR016047">
    <property type="entry name" value="M23ase_b-sheet_dom"/>
</dbReference>
<accession>A0ABP3UWW2</accession>
<protein>
    <submittedName>
        <fullName evidence="3">M23 family metallopeptidase</fullName>
    </submittedName>
</protein>
<evidence type="ECO:0000259" key="2">
    <source>
        <dbReference type="Pfam" id="PF01551"/>
    </source>
</evidence>
<evidence type="ECO:0000313" key="4">
    <source>
        <dbReference type="Proteomes" id="UP001500736"/>
    </source>
</evidence>
<dbReference type="RefSeq" id="WP_343797611.1">
    <property type="nucleotide sequence ID" value="NZ_BAAAGF010000002.1"/>
</dbReference>
<proteinExistence type="predicted"/>
<dbReference type="Gene3D" id="2.70.70.10">
    <property type="entry name" value="Glucose Permease (Domain IIA)"/>
    <property type="match status" value="1"/>
</dbReference>
<dbReference type="CDD" id="cd12797">
    <property type="entry name" value="M23_peptidase"/>
    <property type="match status" value="1"/>
</dbReference>
<dbReference type="SUPFAM" id="SSF51261">
    <property type="entry name" value="Duplicated hybrid motif"/>
    <property type="match status" value="2"/>
</dbReference>
<evidence type="ECO:0000313" key="3">
    <source>
        <dbReference type="EMBL" id="GAA0744118.1"/>
    </source>
</evidence>
<organism evidence="3 4">
    <name type="scientific">Gaetbulibacter jejuensis</name>
    <dbReference type="NCBI Taxonomy" id="584607"/>
    <lineage>
        <taxon>Bacteria</taxon>
        <taxon>Pseudomonadati</taxon>
        <taxon>Bacteroidota</taxon>
        <taxon>Flavobacteriia</taxon>
        <taxon>Flavobacteriales</taxon>
        <taxon>Flavobacteriaceae</taxon>
        <taxon>Gaetbulibacter</taxon>
    </lineage>
</organism>
<sequence length="563" mass="64285">MKYLFLILFCSQFYSAYAQYPQDYFRNPLGIDLVLSGTFAELRSNHFHSGLDIKTQQRTGLKVYAAAEGYVSRIKISHYGYGKALYITHPNGYTTVYAHLEKFSPRIEEYIKQCQYQKETYEVEVFPTPDELPITTDEMVAFSGNSGSSGGPHLHFEIRDNAERPINPMLFGMDVKDSRKPLISGIYAYPKDENSHVNNSKKRVELRLIPNKNGDYSVESVEAYGNIGFGIVSYDQLDGASNKNGVSNIQTFFNGNKSFEMDFKRFSFDETKHINRYIDFEIYKTKRSRVQKLFAQSGNTLSMLKDLDNNGYLIVEDSTSSVYKIRVKDFKDNDAWITIPIIGKKEVKKEQEELNDIKPLHFAYANQVTTLEKGNVSVYIPSNTFYDDLHLDFNVSSDTLLMHKDVVPLLKSYTINYDISNYNDVDKDKLFIAELVGYYQRPSYLHTTRKGDVLSARTKSLGTFALQSDLVAPTITPVNFTDGKWMSKSSELKVKIADDLSGISNYRATVNGKWILMEYEYKTGVLTHNFDDGIVTDTENKLKVIVTDNVGNSSTFEATFFRK</sequence>
<keyword evidence="4" id="KW-1185">Reference proteome</keyword>
<dbReference type="PANTHER" id="PTHR21666:SF285">
    <property type="entry name" value="M23 FAMILY METALLOPEPTIDASE"/>
    <property type="match status" value="1"/>
</dbReference>
<feature type="domain" description="M23ase beta-sheet core" evidence="2">
    <location>
        <begin position="47"/>
        <end position="113"/>
    </location>
</feature>
<dbReference type="Proteomes" id="UP001500736">
    <property type="component" value="Unassembled WGS sequence"/>
</dbReference>
<gene>
    <name evidence="3" type="ORF">GCM10009431_17940</name>
</gene>
<dbReference type="InterPro" id="IPR011055">
    <property type="entry name" value="Dup_hybrid_motif"/>
</dbReference>
<dbReference type="EMBL" id="BAAAGF010000002">
    <property type="protein sequence ID" value="GAA0744118.1"/>
    <property type="molecule type" value="Genomic_DNA"/>
</dbReference>
<dbReference type="InterPro" id="IPR050570">
    <property type="entry name" value="Cell_wall_metabolism_enzyme"/>
</dbReference>
<dbReference type="PANTHER" id="PTHR21666">
    <property type="entry name" value="PEPTIDASE-RELATED"/>
    <property type="match status" value="1"/>
</dbReference>
<reference evidence="4" key="1">
    <citation type="journal article" date="2019" name="Int. J. Syst. Evol. Microbiol.">
        <title>The Global Catalogue of Microorganisms (GCM) 10K type strain sequencing project: providing services to taxonomists for standard genome sequencing and annotation.</title>
        <authorList>
            <consortium name="The Broad Institute Genomics Platform"/>
            <consortium name="The Broad Institute Genome Sequencing Center for Infectious Disease"/>
            <person name="Wu L."/>
            <person name="Ma J."/>
        </authorList>
    </citation>
    <scope>NUCLEOTIDE SEQUENCE [LARGE SCALE GENOMIC DNA]</scope>
    <source>
        <strain evidence="4">JCM 15976</strain>
    </source>
</reference>
<feature type="chain" id="PRO_5045040729" evidence="1">
    <location>
        <begin position="19"/>
        <end position="563"/>
    </location>
</feature>
<evidence type="ECO:0000256" key="1">
    <source>
        <dbReference type="SAM" id="SignalP"/>
    </source>
</evidence>
<keyword evidence="1" id="KW-0732">Signal</keyword>